<gene>
    <name evidence="2" type="ORF">FSCG_00392</name>
</gene>
<protein>
    <recommendedName>
        <fullName evidence="1">Antitoxin SocA-like Panacea domain-containing protein</fullName>
    </recommendedName>
</protein>
<organism evidence="2 3">
    <name type="scientific">Fusobacterium vincentii 4_1_13</name>
    <dbReference type="NCBI Taxonomy" id="469606"/>
    <lineage>
        <taxon>Bacteria</taxon>
        <taxon>Fusobacteriati</taxon>
        <taxon>Fusobacteriota</taxon>
        <taxon>Fusobacteriia</taxon>
        <taxon>Fusobacteriales</taxon>
        <taxon>Fusobacteriaceae</taxon>
        <taxon>Fusobacterium</taxon>
    </lineage>
</organism>
<comment type="caution">
    <text evidence="2">The sequence shown here is derived from an EMBL/GenBank/DDBJ whole genome shotgun (WGS) entry which is preliminary data.</text>
</comment>
<evidence type="ECO:0000313" key="2">
    <source>
        <dbReference type="EMBL" id="EEO39679.1"/>
    </source>
</evidence>
<dbReference type="Proteomes" id="UP000004925">
    <property type="component" value="Unassembled WGS sequence"/>
</dbReference>
<dbReference type="EMBL" id="ACDE02000013">
    <property type="protein sequence ID" value="EEO39679.1"/>
    <property type="molecule type" value="Genomic_DNA"/>
</dbReference>
<dbReference type="Pfam" id="PF13274">
    <property type="entry name" value="SocA_Panacea"/>
    <property type="match status" value="1"/>
</dbReference>
<name>A0A0M1VST0_FUSVC</name>
<proteinExistence type="predicted"/>
<dbReference type="HOGENOM" id="CLU_110683_3_1_0"/>
<dbReference type="eggNOG" id="COG3600">
    <property type="taxonomic scope" value="Bacteria"/>
</dbReference>
<evidence type="ECO:0000313" key="3">
    <source>
        <dbReference type="Proteomes" id="UP000004925"/>
    </source>
</evidence>
<dbReference type="InterPro" id="IPR025272">
    <property type="entry name" value="SocA_Panacea"/>
</dbReference>
<dbReference type="RefSeq" id="WP_008802582.1">
    <property type="nucleotide sequence ID" value="NZ_KQ235735.1"/>
</dbReference>
<sequence>MYDVNKIADWFIWYNEYIRNFKDEDTDNISNMKLQKLLFYAQSAFLAIKGQPLFKNEILAWEHGPVIKEIYDKYKNKGNQGITEYNVDDIKDISKDDTNLLIDIYNLFAEYSAWGLRNLTHSETPWKSTKRNEVIKTDKMASTFKEKYLEA</sequence>
<accession>A0A0M1VST0</accession>
<evidence type="ECO:0000259" key="1">
    <source>
        <dbReference type="Pfam" id="PF13274"/>
    </source>
</evidence>
<feature type="domain" description="Antitoxin SocA-like Panacea" evidence="1">
    <location>
        <begin position="34"/>
        <end position="127"/>
    </location>
</feature>
<dbReference type="AlphaFoldDB" id="A0A0M1VST0"/>
<reference evidence="2 3" key="1">
    <citation type="submission" date="2011-10" db="EMBL/GenBank/DDBJ databases">
        <title>The Genome Sequence of Fusobacterium sp. 4_1_13.</title>
        <authorList>
            <consortium name="The Broad Institute Genome Sequencing Platform"/>
            <person name="Earl A."/>
            <person name="Ward D."/>
            <person name="Feldgarden M."/>
            <person name="Gevers D."/>
            <person name="Strauss J."/>
            <person name="Ambrose C."/>
            <person name="Allen-Vercoe E."/>
            <person name="Young S.K."/>
            <person name="Zeng Q."/>
            <person name="Gargeya S."/>
            <person name="Fitzgerald M."/>
            <person name="Haas B."/>
            <person name="Abouelleil A."/>
            <person name="Alvarado L."/>
            <person name="Arachchi H.M."/>
            <person name="Berlin A."/>
            <person name="Brown A."/>
            <person name="Chapman S.B."/>
            <person name="Chen Z."/>
            <person name="Dunbar C."/>
            <person name="Freedman E."/>
            <person name="Gearin G."/>
            <person name="Goldberg J."/>
            <person name="Griggs A."/>
            <person name="Gujja S."/>
            <person name="Heiman D."/>
            <person name="Howarth C."/>
            <person name="Larson L."/>
            <person name="Lui A."/>
            <person name="MacDonald P.J."/>
            <person name="Montmayeur A."/>
            <person name="Murphy C."/>
            <person name="Neiman D."/>
            <person name="Pearson M."/>
            <person name="Priest M."/>
            <person name="Roberts A."/>
            <person name="Saif S."/>
            <person name="Shea T."/>
            <person name="Shenoy N."/>
            <person name="Sisk P."/>
            <person name="Stolte C."/>
            <person name="Sykes S."/>
            <person name="Wortman J."/>
            <person name="Nusbaum C."/>
            <person name="Birren B."/>
        </authorList>
    </citation>
    <scope>NUCLEOTIDE SEQUENCE [LARGE SCALE GENOMIC DNA]</scope>
    <source>
        <strain evidence="2 3">4_1_13</strain>
    </source>
</reference>